<evidence type="ECO:0000256" key="3">
    <source>
        <dbReference type="ARBA" id="ARBA00022692"/>
    </source>
</evidence>
<keyword evidence="2" id="KW-1003">Cell membrane</keyword>
<evidence type="ECO:0000313" key="7">
    <source>
        <dbReference type="EMBL" id="AAO88961.1"/>
    </source>
</evidence>
<feature type="transmembrane region" description="Helical" evidence="6">
    <location>
        <begin position="53"/>
        <end position="77"/>
    </location>
</feature>
<dbReference type="EMBL" id="AY239002">
    <property type="protein sequence ID" value="AAO88961.1"/>
    <property type="molecule type" value="Genomic_DNA"/>
</dbReference>
<keyword evidence="5 6" id="KW-0472">Membrane</keyword>
<dbReference type="InterPro" id="IPR002797">
    <property type="entry name" value="Polysacc_synth"/>
</dbReference>
<evidence type="ECO:0008006" key="8">
    <source>
        <dbReference type="Google" id="ProtNLM"/>
    </source>
</evidence>
<dbReference type="Pfam" id="PF01943">
    <property type="entry name" value="Polysacc_synt"/>
    <property type="match status" value="1"/>
</dbReference>
<dbReference type="PANTHER" id="PTHR30250:SF26">
    <property type="entry name" value="PSMA PROTEIN"/>
    <property type="match status" value="1"/>
</dbReference>
<keyword evidence="3 6" id="KW-0812">Transmembrane</keyword>
<dbReference type="AlphaFoldDB" id="Q842M7"/>
<protein>
    <recommendedName>
        <fullName evidence="8">Flippase</fullName>
    </recommendedName>
</protein>
<sequence length="207" mass="23346">MSLWLKIKEAGNHRLINSLIWNFSGQILPLLAALICIPILVDQLGNERFGFLAIAGVVIGYFSLFDFGLGRAITFIVAKRSAEKQDSNKIVNTALKFLLYISCFVLILFVLASDLIVKNILTVSVELKDEASTAIKVLSIGLPFVILSIGLKGILEAHQLFKKISFEPFQTGYYFLFSRRYVLFYKVACFYFWGAGIIRVGPIFNWF</sequence>
<feature type="transmembrane region" description="Helical" evidence="6">
    <location>
        <begin position="20"/>
        <end position="41"/>
    </location>
</feature>
<name>Q842M7_VIBCL</name>
<feature type="transmembrane region" description="Helical" evidence="6">
    <location>
        <begin position="97"/>
        <end position="117"/>
    </location>
</feature>
<evidence type="ECO:0000256" key="6">
    <source>
        <dbReference type="SAM" id="Phobius"/>
    </source>
</evidence>
<evidence type="ECO:0000256" key="5">
    <source>
        <dbReference type="ARBA" id="ARBA00023136"/>
    </source>
</evidence>
<evidence type="ECO:0000256" key="1">
    <source>
        <dbReference type="ARBA" id="ARBA00004651"/>
    </source>
</evidence>
<organism evidence="7">
    <name type="scientific">Vibrio cholerae</name>
    <dbReference type="NCBI Taxonomy" id="666"/>
    <lineage>
        <taxon>Bacteria</taxon>
        <taxon>Pseudomonadati</taxon>
        <taxon>Pseudomonadota</taxon>
        <taxon>Gammaproteobacteria</taxon>
        <taxon>Vibrionales</taxon>
        <taxon>Vibrionaceae</taxon>
        <taxon>Vibrio</taxon>
    </lineage>
</organism>
<feature type="transmembrane region" description="Helical" evidence="6">
    <location>
        <begin position="183"/>
        <end position="204"/>
    </location>
</feature>
<feature type="transmembrane region" description="Helical" evidence="6">
    <location>
        <begin position="137"/>
        <end position="155"/>
    </location>
</feature>
<accession>Q842M7</accession>
<dbReference type="PANTHER" id="PTHR30250">
    <property type="entry name" value="PST FAMILY PREDICTED COLANIC ACID TRANSPORTER"/>
    <property type="match status" value="1"/>
</dbReference>
<dbReference type="InterPro" id="IPR050833">
    <property type="entry name" value="Poly_Biosynth_Transport"/>
</dbReference>
<evidence type="ECO:0000256" key="4">
    <source>
        <dbReference type="ARBA" id="ARBA00022989"/>
    </source>
</evidence>
<keyword evidence="4 6" id="KW-1133">Transmembrane helix</keyword>
<proteinExistence type="predicted"/>
<reference evidence="7" key="1">
    <citation type="journal article" date="2003" name="Microbiology">
        <title>The variation of dTDP-L-rhamnose pathway genes in Vibrio cholerae.</title>
        <authorList>
            <person name="Li Q."/>
            <person name="Hobbs M."/>
            <person name="Reeves P.R."/>
        </authorList>
    </citation>
    <scope>NUCLEOTIDE SEQUENCE</scope>
</reference>
<evidence type="ECO:0000256" key="2">
    <source>
        <dbReference type="ARBA" id="ARBA00022475"/>
    </source>
</evidence>
<dbReference type="GO" id="GO:0005886">
    <property type="term" value="C:plasma membrane"/>
    <property type="evidence" value="ECO:0007669"/>
    <property type="project" value="UniProtKB-SubCell"/>
</dbReference>
<comment type="subcellular location">
    <subcellularLocation>
        <location evidence="1">Cell membrane</location>
        <topology evidence="1">Multi-pass membrane protein</topology>
    </subcellularLocation>
</comment>